<sequence>MSDPGSITRLLLETTEGDENAATVLWEHFRDRLVHFAKGRLTGARKSASDEEDVAVEAFHSLLKGVRNGRYNLPSRDHIWRLLVCMAMRRAHAILRRQNTQKRHGEVGESAIMPVDHGEVGGISGFPDDEPTPTTLAVMNLMLGELGELLHEEREREILMLKLEGYSHREVAERLGLGLWRVRKVLDKVEAYLGS</sequence>
<dbReference type="InterPro" id="IPR036388">
    <property type="entry name" value="WH-like_DNA-bd_sf"/>
</dbReference>
<evidence type="ECO:0000313" key="8">
    <source>
        <dbReference type="Proteomes" id="UP000001887"/>
    </source>
</evidence>
<dbReference type="InterPro" id="IPR013324">
    <property type="entry name" value="RNA_pol_sigma_r3/r4-like"/>
</dbReference>
<dbReference type="OrthoDB" id="291381at2"/>
<gene>
    <name evidence="7" type="ordered locus">Psta_0269</name>
</gene>
<dbReference type="SUPFAM" id="SSF88946">
    <property type="entry name" value="Sigma2 domain of RNA polymerase sigma factors"/>
    <property type="match status" value="1"/>
</dbReference>
<keyword evidence="8" id="KW-1185">Reference proteome</keyword>
<dbReference type="InterPro" id="IPR013325">
    <property type="entry name" value="RNA_pol_sigma_r2"/>
</dbReference>
<keyword evidence="5" id="KW-0804">Transcription</keyword>
<evidence type="ECO:0000256" key="2">
    <source>
        <dbReference type="ARBA" id="ARBA00023015"/>
    </source>
</evidence>
<feature type="domain" description="RNA polymerase sigma-70 ECF-like HTH" evidence="6">
    <location>
        <begin position="6"/>
        <end position="186"/>
    </location>
</feature>
<dbReference type="Proteomes" id="UP000001887">
    <property type="component" value="Chromosome"/>
</dbReference>
<dbReference type="Pfam" id="PF07638">
    <property type="entry name" value="Sigma70_ECF"/>
    <property type="match status" value="1"/>
</dbReference>
<dbReference type="GO" id="GO:0003677">
    <property type="term" value="F:DNA binding"/>
    <property type="evidence" value="ECO:0007669"/>
    <property type="project" value="UniProtKB-KW"/>
</dbReference>
<dbReference type="Gene3D" id="1.10.1740.10">
    <property type="match status" value="1"/>
</dbReference>
<name>D2R1H9_PIRSD</name>
<dbReference type="PANTHER" id="PTHR43133:SF8">
    <property type="entry name" value="RNA POLYMERASE SIGMA FACTOR HI_1459-RELATED"/>
    <property type="match status" value="1"/>
</dbReference>
<dbReference type="STRING" id="530564.Psta_0269"/>
<evidence type="ECO:0000256" key="3">
    <source>
        <dbReference type="ARBA" id="ARBA00023082"/>
    </source>
</evidence>
<evidence type="ECO:0000259" key="6">
    <source>
        <dbReference type="Pfam" id="PF07638"/>
    </source>
</evidence>
<keyword evidence="2" id="KW-0805">Transcription regulation</keyword>
<dbReference type="EMBL" id="CP001848">
    <property type="protein sequence ID" value="ADB14964.1"/>
    <property type="molecule type" value="Genomic_DNA"/>
</dbReference>
<dbReference type="InterPro" id="IPR053812">
    <property type="entry name" value="HTH_Sigma70_ECF-like"/>
</dbReference>
<dbReference type="AlphaFoldDB" id="D2R1H9"/>
<dbReference type="eggNOG" id="COG1595">
    <property type="taxonomic scope" value="Bacteria"/>
</dbReference>
<evidence type="ECO:0000256" key="1">
    <source>
        <dbReference type="ARBA" id="ARBA00010641"/>
    </source>
</evidence>
<dbReference type="GO" id="GO:0016987">
    <property type="term" value="F:sigma factor activity"/>
    <property type="evidence" value="ECO:0007669"/>
    <property type="project" value="UniProtKB-KW"/>
</dbReference>
<evidence type="ECO:0000256" key="4">
    <source>
        <dbReference type="ARBA" id="ARBA00023125"/>
    </source>
</evidence>
<evidence type="ECO:0000313" key="7">
    <source>
        <dbReference type="EMBL" id="ADB14964.1"/>
    </source>
</evidence>
<dbReference type="HOGENOM" id="CLU_112338_0_0_0"/>
<comment type="similarity">
    <text evidence="1">Belongs to the sigma-70 factor family. ECF subfamily.</text>
</comment>
<dbReference type="GO" id="GO:0006352">
    <property type="term" value="P:DNA-templated transcription initiation"/>
    <property type="evidence" value="ECO:0007669"/>
    <property type="project" value="InterPro"/>
</dbReference>
<dbReference type="KEGG" id="psl:Psta_0269"/>
<dbReference type="PANTHER" id="PTHR43133">
    <property type="entry name" value="RNA POLYMERASE ECF-TYPE SIGMA FACTO"/>
    <property type="match status" value="1"/>
</dbReference>
<evidence type="ECO:0000256" key="5">
    <source>
        <dbReference type="ARBA" id="ARBA00023163"/>
    </source>
</evidence>
<dbReference type="InterPro" id="IPR039425">
    <property type="entry name" value="RNA_pol_sigma-70-like"/>
</dbReference>
<keyword evidence="4" id="KW-0238">DNA-binding</keyword>
<dbReference type="Gene3D" id="1.10.10.10">
    <property type="entry name" value="Winged helix-like DNA-binding domain superfamily/Winged helix DNA-binding domain"/>
    <property type="match status" value="1"/>
</dbReference>
<organism evidence="7 8">
    <name type="scientific">Pirellula staleyi (strain ATCC 27377 / DSM 6068 / ICPB 4128)</name>
    <name type="common">Pirella staleyi</name>
    <dbReference type="NCBI Taxonomy" id="530564"/>
    <lineage>
        <taxon>Bacteria</taxon>
        <taxon>Pseudomonadati</taxon>
        <taxon>Planctomycetota</taxon>
        <taxon>Planctomycetia</taxon>
        <taxon>Pirellulales</taxon>
        <taxon>Pirellulaceae</taxon>
        <taxon>Pirellula</taxon>
    </lineage>
</organism>
<keyword evidence="3" id="KW-0731">Sigma factor</keyword>
<protein>
    <submittedName>
        <fullName evidence="7">RNA polymerase, sigma-24 subunit, ECF subfamily</fullName>
    </submittedName>
</protein>
<reference evidence="7 8" key="1">
    <citation type="journal article" date="2009" name="Stand. Genomic Sci.">
        <title>Complete genome sequence of Pirellula staleyi type strain (ATCC 27377).</title>
        <authorList>
            <person name="Clum A."/>
            <person name="Tindall B.J."/>
            <person name="Sikorski J."/>
            <person name="Ivanova N."/>
            <person name="Mavrommatis K."/>
            <person name="Lucas S."/>
            <person name="Glavina del Rio T."/>
            <person name="Nolan M."/>
            <person name="Chen F."/>
            <person name="Tice H."/>
            <person name="Pitluck S."/>
            <person name="Cheng J.F."/>
            <person name="Chertkov O."/>
            <person name="Brettin T."/>
            <person name="Han C."/>
            <person name="Detter J.C."/>
            <person name="Kuske C."/>
            <person name="Bruce D."/>
            <person name="Goodwin L."/>
            <person name="Ovchinikova G."/>
            <person name="Pati A."/>
            <person name="Mikhailova N."/>
            <person name="Chen A."/>
            <person name="Palaniappan K."/>
            <person name="Land M."/>
            <person name="Hauser L."/>
            <person name="Chang Y.J."/>
            <person name="Jeffries C.D."/>
            <person name="Chain P."/>
            <person name="Rohde M."/>
            <person name="Goker M."/>
            <person name="Bristow J."/>
            <person name="Eisen J.A."/>
            <person name="Markowitz V."/>
            <person name="Hugenholtz P."/>
            <person name="Kyrpides N.C."/>
            <person name="Klenk H.P."/>
            <person name="Lapidus A."/>
        </authorList>
    </citation>
    <scope>NUCLEOTIDE SEQUENCE [LARGE SCALE GENOMIC DNA]</scope>
    <source>
        <strain evidence="8">ATCC 27377 / DSM 6068 / ICPB 4128</strain>
    </source>
</reference>
<dbReference type="SUPFAM" id="SSF88659">
    <property type="entry name" value="Sigma3 and sigma4 domains of RNA polymerase sigma factors"/>
    <property type="match status" value="1"/>
</dbReference>
<proteinExistence type="inferred from homology"/>
<accession>D2R1H9</accession>